<feature type="non-terminal residue" evidence="3">
    <location>
        <position position="1"/>
    </location>
</feature>
<dbReference type="AlphaFoldDB" id="A0AAV8WV71"/>
<evidence type="ECO:0000313" key="3">
    <source>
        <dbReference type="EMBL" id="KAJ8930490.1"/>
    </source>
</evidence>
<feature type="domain" description="Dipeptidylpeptidase IV N-terminal" evidence="2">
    <location>
        <begin position="11"/>
        <end position="375"/>
    </location>
</feature>
<gene>
    <name evidence="3" type="ORF">NQ314_016717</name>
</gene>
<sequence>ANFTGASFTLSEDQAFILIRYNVSSVFRHSTTSQFIVYDIVNRIYYDVANRTSIQLATFAPTGHGLVYVFENNIYYLENFAVDVDNPVPVTTIGQPGFIYCGVPDWVYEEEVLGSGSALWISPNATYIAYAAFHDENVTEFSYYIYGTPGALQAQYPTEAKIKYPKVGTPNPLVYVYLYNINTKDTIEFQLPPTIDNKATNDYVLYDLTWVSDTEVSMISTNRIQNESIIIRCNLDGLCQEEDSYKEENGWLEPRSPKYSKDGKKRIEILGQPEGDDKFYHLVLTDIEKDNKTRLTFGRRVVTTIFGWDEDRGLIYYGGSVIDTPSQQQVYVVSTEGVNKCLTCDMVVDGDKCQYASASFSTSLSYHVKVCSGPNPIYVQVENTQDENDVILWQDNEILRNRLAAKYLPIIKKLTVPLNNQFIARVKILLPPNLDESSSKKYPAIVNTYLRDNLPYIDPSRIGIWGWSYGGFASSWALVKDTEHVFNFALAVAPVTSFIYYERYMGLPTPEDNEIGYNNTDLSRNAEAFRGRRYFIIHGNGDDNVHYQNSMALVKALEHADIDFRQQSYPDENHSLGHVSRHLYHTIDKFWARCFDVEGPPVAGWKEDKNVL</sequence>
<dbReference type="EMBL" id="JANEYF010004655">
    <property type="protein sequence ID" value="KAJ8930490.1"/>
    <property type="molecule type" value="Genomic_DNA"/>
</dbReference>
<keyword evidence="4" id="KW-1185">Reference proteome</keyword>
<dbReference type="PANTHER" id="PTHR11731:SF154">
    <property type="entry name" value="VENOM DIPEPTIDYL PEPTIDASE 4-LIKE PROTEIN"/>
    <property type="match status" value="1"/>
</dbReference>
<dbReference type="Proteomes" id="UP001162156">
    <property type="component" value="Unassembled WGS sequence"/>
</dbReference>
<dbReference type="Pfam" id="PF00930">
    <property type="entry name" value="DPPIV_N"/>
    <property type="match status" value="1"/>
</dbReference>
<name>A0AAV8WV71_9CUCU</name>
<dbReference type="SUPFAM" id="SSF53474">
    <property type="entry name" value="alpha/beta-Hydrolases"/>
    <property type="match status" value="1"/>
</dbReference>
<dbReference type="Pfam" id="PF00326">
    <property type="entry name" value="Peptidase_S9"/>
    <property type="match status" value="1"/>
</dbReference>
<dbReference type="InterPro" id="IPR050278">
    <property type="entry name" value="Serine_Prot_S9B/DPPIV"/>
</dbReference>
<dbReference type="InterPro" id="IPR001375">
    <property type="entry name" value="Peptidase_S9_cat"/>
</dbReference>
<feature type="domain" description="Peptidase S9 prolyl oligopeptidase catalytic" evidence="1">
    <location>
        <begin position="448"/>
        <end position="596"/>
    </location>
</feature>
<dbReference type="PANTHER" id="PTHR11731">
    <property type="entry name" value="PROTEASE FAMILY S9B,C DIPEPTIDYL-PEPTIDASE IV-RELATED"/>
    <property type="match status" value="1"/>
</dbReference>
<evidence type="ECO:0008006" key="5">
    <source>
        <dbReference type="Google" id="ProtNLM"/>
    </source>
</evidence>
<evidence type="ECO:0000259" key="1">
    <source>
        <dbReference type="Pfam" id="PF00326"/>
    </source>
</evidence>
<dbReference type="InterPro" id="IPR002469">
    <property type="entry name" value="Peptidase_S9B_N"/>
</dbReference>
<dbReference type="Gene3D" id="2.140.10.30">
    <property type="entry name" value="Dipeptidylpeptidase IV, N-terminal domain"/>
    <property type="match status" value="1"/>
</dbReference>
<dbReference type="GO" id="GO:0006508">
    <property type="term" value="P:proteolysis"/>
    <property type="evidence" value="ECO:0007669"/>
    <property type="project" value="InterPro"/>
</dbReference>
<comment type="caution">
    <text evidence="3">The sequence shown here is derived from an EMBL/GenBank/DDBJ whole genome shotgun (WGS) entry which is preliminary data.</text>
</comment>
<proteinExistence type="predicted"/>
<evidence type="ECO:0000259" key="2">
    <source>
        <dbReference type="Pfam" id="PF00930"/>
    </source>
</evidence>
<organism evidence="3 4">
    <name type="scientific">Rhamnusium bicolor</name>
    <dbReference type="NCBI Taxonomy" id="1586634"/>
    <lineage>
        <taxon>Eukaryota</taxon>
        <taxon>Metazoa</taxon>
        <taxon>Ecdysozoa</taxon>
        <taxon>Arthropoda</taxon>
        <taxon>Hexapoda</taxon>
        <taxon>Insecta</taxon>
        <taxon>Pterygota</taxon>
        <taxon>Neoptera</taxon>
        <taxon>Endopterygota</taxon>
        <taxon>Coleoptera</taxon>
        <taxon>Polyphaga</taxon>
        <taxon>Cucujiformia</taxon>
        <taxon>Chrysomeloidea</taxon>
        <taxon>Cerambycidae</taxon>
        <taxon>Lepturinae</taxon>
        <taxon>Rhagiini</taxon>
        <taxon>Rhamnusium</taxon>
    </lineage>
</organism>
<dbReference type="SUPFAM" id="SSF82171">
    <property type="entry name" value="DPP6 N-terminal domain-like"/>
    <property type="match status" value="1"/>
</dbReference>
<accession>A0AAV8WV71</accession>
<protein>
    <recommendedName>
        <fullName evidence="5">Venom dipeptidyl peptidase 4</fullName>
    </recommendedName>
</protein>
<dbReference type="GO" id="GO:0005886">
    <property type="term" value="C:plasma membrane"/>
    <property type="evidence" value="ECO:0007669"/>
    <property type="project" value="TreeGrafter"/>
</dbReference>
<reference evidence="3" key="1">
    <citation type="journal article" date="2023" name="Insect Mol. Biol.">
        <title>Genome sequencing provides insights into the evolution of gene families encoding plant cell wall-degrading enzymes in longhorned beetles.</title>
        <authorList>
            <person name="Shin N.R."/>
            <person name="Okamura Y."/>
            <person name="Kirsch R."/>
            <person name="Pauchet Y."/>
        </authorList>
    </citation>
    <scope>NUCLEOTIDE SEQUENCE</scope>
    <source>
        <strain evidence="3">RBIC_L_NR</strain>
    </source>
</reference>
<dbReference type="GO" id="GO:0008236">
    <property type="term" value="F:serine-type peptidase activity"/>
    <property type="evidence" value="ECO:0007669"/>
    <property type="project" value="InterPro"/>
</dbReference>
<dbReference type="GO" id="GO:0008239">
    <property type="term" value="F:dipeptidyl-peptidase activity"/>
    <property type="evidence" value="ECO:0007669"/>
    <property type="project" value="TreeGrafter"/>
</dbReference>
<dbReference type="Gene3D" id="3.40.50.1820">
    <property type="entry name" value="alpha/beta hydrolase"/>
    <property type="match status" value="1"/>
</dbReference>
<evidence type="ECO:0000313" key="4">
    <source>
        <dbReference type="Proteomes" id="UP001162156"/>
    </source>
</evidence>
<dbReference type="InterPro" id="IPR029058">
    <property type="entry name" value="AB_hydrolase_fold"/>
</dbReference>